<feature type="repeat" description="WD" evidence="1">
    <location>
        <begin position="827"/>
        <end position="867"/>
    </location>
</feature>
<feature type="repeat" description="WD" evidence="1">
    <location>
        <begin position="1115"/>
        <end position="1156"/>
    </location>
</feature>
<feature type="repeat" description="WD" evidence="1">
    <location>
        <begin position="745"/>
        <end position="786"/>
    </location>
</feature>
<reference evidence="4" key="1">
    <citation type="journal article" date="2019" name="Int. J. Syst. Evol. Microbiol.">
        <title>The Global Catalogue of Microorganisms (GCM) 10K type strain sequencing project: providing services to taxonomists for standard genome sequencing and annotation.</title>
        <authorList>
            <consortium name="The Broad Institute Genomics Platform"/>
            <consortium name="The Broad Institute Genome Sequencing Center for Infectious Disease"/>
            <person name="Wu L."/>
            <person name="Ma J."/>
        </authorList>
    </citation>
    <scope>NUCLEOTIDE SEQUENCE [LARGE SCALE GENOMIC DNA]</scope>
    <source>
        <strain evidence="4">ZS-35-S2</strain>
    </source>
</reference>
<sequence length="1229" mass="132513">MQRFAAQLRRLREEAGRPGYRELARRAHFAPATLSEAAAGRRFPTLPVTLAYVEACGGDRTVWEARWKAATAALEEVQPEPAGEPVGGGRLRPYRGLAAYQPEDAEWFFGRERLVGDVLARLGRRRFLAVFGPSGSGKSSLLRAGLLPAVRDGQLSDGQKWPAILMTPGDHPLAELAARLARQAGISAGAVLDDLRVDPSRAHLILRQALAGDPDRVELLLLVDQFEELFLLCQDVDERTAFVTALLALAFDQGSRARVVLGVRADFYARCADYPALVEALTDSQVLVGPMTAVEVRDAVTKPAEHAGLKVESALVAIIVAEVAGRVGVLPVASHALLEAWRRRRGSIVTLAGYEAAGGVEGALTQTVERVYDDFDESQRRRLREMLLRMVEVGADGEVARRRVELSELGDELSRDHLLDRLAAARLVTVQDRSVEIAHEALLSAWPRLREWLDEDRDGLRLHRQLTQAAATWVSLNRDAGALYRGLRLSLAMQWTNRTRVMLSPIERRFLEASRIAGLRAGRRRQRRMWTATASLVSVLVVFSVLAGAAVGQAEQAEDGRDLASSRRLAATARAQLDLDHELALLLAREAYAVKPTPEAEVVLRQATLVARSTRVWMMRDRNVGGLAFSPDGQRLVTTGGSEVQVRNVRNLAESTTLASSLWESAPIVDAALVPGGQRMTVATGDGRLLLVDLVNPFGPVTLAQRTSPGLALAISPDGRRFGVGGPDGTVRISGTVERGDTVVLRGTTELAHKIVFSPYGGRVAVSGADGSVRVWDTNRPDIPTALPGDSPVTDVAFSSDGRLAVADSTGRVRIWDPAAARALVSFTAHPAVATTVAFSPDGGWIATGGDRAARIWDSTNATHSATLRGHRGRISNVVFSPDGKSLASVSTDGTGRLWDLTEVAPVILRAHRGPSVGAVFGPDSRTVISAGRDATLRRWSPGRSAPEIIGTHDRPFVAFAAQFGGRRVATLDSTGAAHTWDLKTVVRHFAQKCDDAGVRDSYDMAISRDGIRLALNCNTRLRVLNTSAPTGPRVLEPVSLAAFSPDGTMLAVWGFGPVLWADAANGRLRRLGAHQNVSALTISPDGRLVASASENGSLHIWPIDGSGGRIPTRPLEQPGAVRHLAFSPDGNWLASAADDGVIRLWSVADPSEPLVFDTATPPANSLHFSPDGRRLITTHEDGTVRIVECRVCGPIDDVLATAKERVARELTPEERYIFLSRQSGGEPR</sequence>
<proteinExistence type="predicted"/>
<gene>
    <name evidence="3" type="ORF">ACFP2T_35635</name>
</gene>
<dbReference type="EMBL" id="JBHSPR010000044">
    <property type="protein sequence ID" value="MFC6021488.1"/>
    <property type="molecule type" value="Genomic_DNA"/>
</dbReference>
<dbReference type="RefSeq" id="WP_377429711.1">
    <property type="nucleotide sequence ID" value="NZ_JBHSPR010000044.1"/>
</dbReference>
<dbReference type="PANTHER" id="PTHR19879:SF9">
    <property type="entry name" value="TRANSCRIPTION INITIATION FACTOR TFIID SUBUNIT 5"/>
    <property type="match status" value="1"/>
</dbReference>
<dbReference type="InterPro" id="IPR015943">
    <property type="entry name" value="WD40/YVTN_repeat-like_dom_sf"/>
</dbReference>
<accession>A0ABW1KLZ0</accession>
<dbReference type="CDD" id="cd00093">
    <property type="entry name" value="HTH_XRE"/>
    <property type="match status" value="1"/>
</dbReference>
<dbReference type="PANTHER" id="PTHR19879">
    <property type="entry name" value="TRANSCRIPTION INITIATION FACTOR TFIID"/>
    <property type="match status" value="1"/>
</dbReference>
<dbReference type="InterPro" id="IPR001480">
    <property type="entry name" value="Bulb-type_lectin_dom"/>
</dbReference>
<evidence type="ECO:0000259" key="2">
    <source>
        <dbReference type="PROSITE" id="PS50927"/>
    </source>
</evidence>
<keyword evidence="1" id="KW-0853">WD repeat</keyword>
<dbReference type="SUPFAM" id="SSF52540">
    <property type="entry name" value="P-loop containing nucleoside triphosphate hydrolases"/>
    <property type="match status" value="1"/>
</dbReference>
<organism evidence="3 4">
    <name type="scientific">Plantactinospora solaniradicis</name>
    <dbReference type="NCBI Taxonomy" id="1723736"/>
    <lineage>
        <taxon>Bacteria</taxon>
        <taxon>Bacillati</taxon>
        <taxon>Actinomycetota</taxon>
        <taxon>Actinomycetes</taxon>
        <taxon>Micromonosporales</taxon>
        <taxon>Micromonosporaceae</taxon>
        <taxon>Plantactinospora</taxon>
    </lineage>
</organism>
<dbReference type="PROSITE" id="PS50927">
    <property type="entry name" value="BULB_LECTIN"/>
    <property type="match status" value="1"/>
</dbReference>
<evidence type="ECO:0000313" key="4">
    <source>
        <dbReference type="Proteomes" id="UP001596203"/>
    </source>
</evidence>
<dbReference type="PROSITE" id="PS50082">
    <property type="entry name" value="WD_REPEATS_2"/>
    <property type="match status" value="6"/>
</dbReference>
<evidence type="ECO:0000256" key="1">
    <source>
        <dbReference type="PROSITE-ProRule" id="PRU00221"/>
    </source>
</evidence>
<dbReference type="SUPFAM" id="SSF82171">
    <property type="entry name" value="DPP6 N-terminal domain-like"/>
    <property type="match status" value="1"/>
</dbReference>
<dbReference type="Proteomes" id="UP001596203">
    <property type="component" value="Unassembled WGS sequence"/>
</dbReference>
<dbReference type="SMART" id="SM00530">
    <property type="entry name" value="HTH_XRE"/>
    <property type="match status" value="1"/>
</dbReference>
<dbReference type="CDD" id="cd00200">
    <property type="entry name" value="WD40"/>
    <property type="match status" value="2"/>
</dbReference>
<feature type="repeat" description="WD" evidence="1">
    <location>
        <begin position="909"/>
        <end position="941"/>
    </location>
</feature>
<name>A0ABW1KLZ0_9ACTN</name>
<dbReference type="InterPro" id="IPR001680">
    <property type="entry name" value="WD40_rpt"/>
</dbReference>
<feature type="repeat" description="WD" evidence="1">
    <location>
        <begin position="868"/>
        <end position="901"/>
    </location>
</feature>
<dbReference type="PROSITE" id="PS50294">
    <property type="entry name" value="WD_REPEATS_REGION"/>
    <property type="match status" value="5"/>
</dbReference>
<dbReference type="SMART" id="SM00320">
    <property type="entry name" value="WD40"/>
    <property type="match status" value="11"/>
</dbReference>
<feature type="repeat" description="WD" evidence="1">
    <location>
        <begin position="1071"/>
        <end position="1102"/>
    </location>
</feature>
<dbReference type="InterPro" id="IPR011047">
    <property type="entry name" value="Quinoprotein_ADH-like_sf"/>
</dbReference>
<dbReference type="InterPro" id="IPR027417">
    <property type="entry name" value="P-loop_NTPase"/>
</dbReference>
<dbReference type="InterPro" id="IPR001387">
    <property type="entry name" value="Cro/C1-type_HTH"/>
</dbReference>
<comment type="caution">
    <text evidence="3">The sequence shown here is derived from an EMBL/GenBank/DDBJ whole genome shotgun (WGS) entry which is preliminary data.</text>
</comment>
<dbReference type="Gene3D" id="3.40.50.300">
    <property type="entry name" value="P-loop containing nucleotide triphosphate hydrolases"/>
    <property type="match status" value="1"/>
</dbReference>
<protein>
    <submittedName>
        <fullName evidence="3">Helix-turn-helix domain-containing protein</fullName>
    </submittedName>
</protein>
<feature type="domain" description="Bulb-type lectin" evidence="2">
    <location>
        <begin position="728"/>
        <end position="860"/>
    </location>
</feature>
<dbReference type="Gene3D" id="2.130.10.10">
    <property type="entry name" value="YVTN repeat-like/Quinoprotein amine dehydrogenase"/>
    <property type="match status" value="3"/>
</dbReference>
<evidence type="ECO:0000313" key="3">
    <source>
        <dbReference type="EMBL" id="MFC6021488.1"/>
    </source>
</evidence>
<keyword evidence="4" id="KW-1185">Reference proteome</keyword>
<dbReference type="SUPFAM" id="SSF50998">
    <property type="entry name" value="Quinoprotein alcohol dehydrogenase-like"/>
    <property type="match status" value="1"/>
</dbReference>
<dbReference type="Pfam" id="PF20703">
    <property type="entry name" value="nSTAND1"/>
    <property type="match status" value="1"/>
</dbReference>
<dbReference type="Pfam" id="PF00400">
    <property type="entry name" value="WD40"/>
    <property type="match status" value="8"/>
</dbReference>
<dbReference type="InterPro" id="IPR049052">
    <property type="entry name" value="nSTAND1"/>
</dbReference>